<evidence type="ECO:0000313" key="2">
    <source>
        <dbReference type="Proteomes" id="UP000242188"/>
    </source>
</evidence>
<dbReference type="OrthoDB" id="6062160at2759"/>
<organism evidence="1 2">
    <name type="scientific">Mizuhopecten yessoensis</name>
    <name type="common">Japanese scallop</name>
    <name type="synonym">Patinopecten yessoensis</name>
    <dbReference type="NCBI Taxonomy" id="6573"/>
    <lineage>
        <taxon>Eukaryota</taxon>
        <taxon>Metazoa</taxon>
        <taxon>Spiralia</taxon>
        <taxon>Lophotrochozoa</taxon>
        <taxon>Mollusca</taxon>
        <taxon>Bivalvia</taxon>
        <taxon>Autobranchia</taxon>
        <taxon>Pteriomorphia</taxon>
        <taxon>Pectinida</taxon>
        <taxon>Pectinoidea</taxon>
        <taxon>Pectinidae</taxon>
        <taxon>Mizuhopecten</taxon>
    </lineage>
</organism>
<dbReference type="Proteomes" id="UP000242188">
    <property type="component" value="Unassembled WGS sequence"/>
</dbReference>
<keyword evidence="2" id="KW-1185">Reference proteome</keyword>
<comment type="caution">
    <text evidence="1">The sequence shown here is derived from an EMBL/GenBank/DDBJ whole genome shotgun (WGS) entry which is preliminary data.</text>
</comment>
<dbReference type="EMBL" id="NEDP02076674">
    <property type="protein sequence ID" value="OWF36115.1"/>
    <property type="molecule type" value="Genomic_DNA"/>
</dbReference>
<reference evidence="1 2" key="1">
    <citation type="journal article" date="2017" name="Nat. Ecol. Evol.">
        <title>Scallop genome provides insights into evolution of bilaterian karyotype and development.</title>
        <authorList>
            <person name="Wang S."/>
            <person name="Zhang J."/>
            <person name="Jiao W."/>
            <person name="Li J."/>
            <person name="Xun X."/>
            <person name="Sun Y."/>
            <person name="Guo X."/>
            <person name="Huan P."/>
            <person name="Dong B."/>
            <person name="Zhang L."/>
            <person name="Hu X."/>
            <person name="Sun X."/>
            <person name="Wang J."/>
            <person name="Zhao C."/>
            <person name="Wang Y."/>
            <person name="Wang D."/>
            <person name="Huang X."/>
            <person name="Wang R."/>
            <person name="Lv J."/>
            <person name="Li Y."/>
            <person name="Zhang Z."/>
            <person name="Liu B."/>
            <person name="Lu W."/>
            <person name="Hui Y."/>
            <person name="Liang J."/>
            <person name="Zhou Z."/>
            <person name="Hou R."/>
            <person name="Li X."/>
            <person name="Liu Y."/>
            <person name="Li H."/>
            <person name="Ning X."/>
            <person name="Lin Y."/>
            <person name="Zhao L."/>
            <person name="Xing Q."/>
            <person name="Dou J."/>
            <person name="Li Y."/>
            <person name="Mao J."/>
            <person name="Guo H."/>
            <person name="Dou H."/>
            <person name="Li T."/>
            <person name="Mu C."/>
            <person name="Jiang W."/>
            <person name="Fu Q."/>
            <person name="Fu X."/>
            <person name="Miao Y."/>
            <person name="Liu J."/>
            <person name="Yu Q."/>
            <person name="Li R."/>
            <person name="Liao H."/>
            <person name="Li X."/>
            <person name="Kong Y."/>
            <person name="Jiang Z."/>
            <person name="Chourrout D."/>
            <person name="Li R."/>
            <person name="Bao Z."/>
        </authorList>
    </citation>
    <scope>NUCLEOTIDE SEQUENCE [LARGE SCALE GENOMIC DNA]</scope>
    <source>
        <strain evidence="1 2">PY_sf001</strain>
    </source>
</reference>
<name>A0A210PHZ5_MIZYE</name>
<proteinExistence type="predicted"/>
<evidence type="ECO:0000313" key="1">
    <source>
        <dbReference type="EMBL" id="OWF36115.1"/>
    </source>
</evidence>
<accession>A0A210PHZ5</accession>
<sequence length="217" mass="24956">MTNTDVAGLPLGAPPINNACLPTLFNKLDANVRERNRVRNSFLDHSLRFQQKIIDKYHMQAMRFYVREKNNLGKDIKRIIKKTPNLEDIPYLEANALKGNFQRKEDISVPYKGYCTEPKEFNTIQTATESKPFCVRYFCHHFPKKPKFMRNRKLPPLKSVDDSFRQTTSKGLLLSQRFSASDHFLASGNTRHSQLNSDSSLGSQRSILSVEDDAMTI</sequence>
<protein>
    <submittedName>
        <fullName evidence="1">Uncharacterized protein</fullName>
    </submittedName>
</protein>
<gene>
    <name evidence="1" type="ORF">KP79_PYT23087</name>
</gene>
<dbReference type="AlphaFoldDB" id="A0A210PHZ5"/>